<sequence>MSMPRGENMFGGAHITRPDKSTGVMSDTADKTKSTHDTSWSANLEAPEHAESERRVVSDALDAIERTESGCHVNLVTHANHGHPEAYLYPVIEREFDDVDVAFVDQCGCGGFVTRVNV</sequence>
<reference evidence="2 3" key="1">
    <citation type="journal article" date="2014" name="PLoS Genet.">
        <title>Phylogenetically driven sequencing of extremely halophilic archaea reveals strategies for static and dynamic osmo-response.</title>
        <authorList>
            <person name="Becker E.A."/>
            <person name="Seitzer P.M."/>
            <person name="Tritt A."/>
            <person name="Larsen D."/>
            <person name="Krusor M."/>
            <person name="Yao A.I."/>
            <person name="Wu D."/>
            <person name="Madern D."/>
            <person name="Eisen J.A."/>
            <person name="Darling A.E."/>
            <person name="Facciotti M.T."/>
        </authorList>
    </citation>
    <scope>NUCLEOTIDE SEQUENCE [LARGE SCALE GENOMIC DNA]</scope>
    <source>
        <strain evidence="2 3">ATCC BAA-1513</strain>
    </source>
</reference>
<dbReference type="EMBL" id="AOLK01000019">
    <property type="protein sequence ID" value="ELZ84587.1"/>
    <property type="molecule type" value="Genomic_DNA"/>
</dbReference>
<feature type="region of interest" description="Disordered" evidence="1">
    <location>
        <begin position="1"/>
        <end position="54"/>
    </location>
</feature>
<dbReference type="NCBIfam" id="TIGR03995">
    <property type="entry name" value="target_X_rSAM"/>
    <property type="match status" value="1"/>
</dbReference>
<evidence type="ECO:0000256" key="1">
    <source>
        <dbReference type="SAM" id="MobiDB-lite"/>
    </source>
</evidence>
<evidence type="ECO:0000313" key="2">
    <source>
        <dbReference type="EMBL" id="ELZ84587.1"/>
    </source>
</evidence>
<keyword evidence="3" id="KW-1185">Reference proteome</keyword>
<dbReference type="AlphaFoldDB" id="M0HLK4"/>
<protein>
    <recommendedName>
        <fullName evidence="4">CGCGG family rSAM-modified RiPP protein</fullName>
    </recommendedName>
</protein>
<proteinExistence type="predicted"/>
<evidence type="ECO:0000313" key="3">
    <source>
        <dbReference type="Proteomes" id="UP000011612"/>
    </source>
</evidence>
<comment type="caution">
    <text evidence="2">The sequence shown here is derived from an EMBL/GenBank/DDBJ whole genome shotgun (WGS) entry which is preliminary data.</text>
</comment>
<name>M0HLK4_HALEO</name>
<dbReference type="Pfam" id="PF26005">
    <property type="entry name" value="rSAM_target_put"/>
    <property type="match status" value="1"/>
</dbReference>
<accession>M0HLK4</accession>
<evidence type="ECO:0008006" key="4">
    <source>
        <dbReference type="Google" id="ProtNLM"/>
    </source>
</evidence>
<dbReference type="InterPro" id="IPR023906">
    <property type="entry name" value="rSAM_target_put"/>
</dbReference>
<dbReference type="Proteomes" id="UP000011612">
    <property type="component" value="Unassembled WGS sequence"/>
</dbReference>
<gene>
    <name evidence="2" type="ORF">C453_11251</name>
</gene>
<dbReference type="PATRIC" id="fig|1230453.4.peg.2224"/>
<organism evidence="2 3">
    <name type="scientific">Haloferax elongans ATCC BAA-1513</name>
    <dbReference type="NCBI Taxonomy" id="1230453"/>
    <lineage>
        <taxon>Archaea</taxon>
        <taxon>Methanobacteriati</taxon>
        <taxon>Methanobacteriota</taxon>
        <taxon>Stenosarchaea group</taxon>
        <taxon>Halobacteria</taxon>
        <taxon>Halobacteriales</taxon>
        <taxon>Haloferacaceae</taxon>
        <taxon>Haloferax</taxon>
    </lineage>
</organism>